<evidence type="ECO:0000313" key="2">
    <source>
        <dbReference type="EMBL" id="GAV03007.1"/>
    </source>
</evidence>
<proteinExistence type="predicted"/>
<gene>
    <name evidence="2" type="primary">RvY_13498-1</name>
    <name evidence="2" type="synonym">RvY_13498.1</name>
    <name evidence="2" type="ORF">RvY_13498</name>
</gene>
<organism evidence="2 3">
    <name type="scientific">Ramazzottius varieornatus</name>
    <name type="common">Water bear</name>
    <name type="synonym">Tardigrade</name>
    <dbReference type="NCBI Taxonomy" id="947166"/>
    <lineage>
        <taxon>Eukaryota</taxon>
        <taxon>Metazoa</taxon>
        <taxon>Ecdysozoa</taxon>
        <taxon>Tardigrada</taxon>
        <taxon>Eutardigrada</taxon>
        <taxon>Parachela</taxon>
        <taxon>Hypsibioidea</taxon>
        <taxon>Ramazzottiidae</taxon>
        <taxon>Ramazzottius</taxon>
    </lineage>
</organism>
<comment type="caution">
    <text evidence="2">The sequence shown here is derived from an EMBL/GenBank/DDBJ whole genome shotgun (WGS) entry which is preliminary data.</text>
</comment>
<dbReference type="PANTHER" id="PTHR46829">
    <property type="entry name" value="STERILE ALPHA MOTIF DOMAIN-CONTAINING PROTEIN 15"/>
    <property type="match status" value="1"/>
</dbReference>
<accession>A0A1D1VN32</accession>
<dbReference type="InterPro" id="IPR001660">
    <property type="entry name" value="SAM"/>
</dbReference>
<dbReference type="Proteomes" id="UP000186922">
    <property type="component" value="Unassembled WGS sequence"/>
</dbReference>
<dbReference type="OrthoDB" id="6133291at2759"/>
<dbReference type="Gene3D" id="1.10.150.50">
    <property type="entry name" value="Transcription Factor, Ets-1"/>
    <property type="match status" value="1"/>
</dbReference>
<dbReference type="EMBL" id="BDGG01000009">
    <property type="protein sequence ID" value="GAV03007.1"/>
    <property type="molecule type" value="Genomic_DNA"/>
</dbReference>
<dbReference type="PANTHER" id="PTHR46829:SF1">
    <property type="entry name" value="STERILE ALPHA MOTIF DOMAIN-CONTAINING PROTEIN 15"/>
    <property type="match status" value="1"/>
</dbReference>
<dbReference type="Pfam" id="PF00536">
    <property type="entry name" value="SAM_1"/>
    <property type="match status" value="1"/>
</dbReference>
<keyword evidence="3" id="KW-1185">Reference proteome</keyword>
<dbReference type="PROSITE" id="PS50105">
    <property type="entry name" value="SAM_DOMAIN"/>
    <property type="match status" value="1"/>
</dbReference>
<dbReference type="SMART" id="SM00454">
    <property type="entry name" value="SAM"/>
    <property type="match status" value="1"/>
</dbReference>
<evidence type="ECO:0000259" key="1">
    <source>
        <dbReference type="PROSITE" id="PS50105"/>
    </source>
</evidence>
<sequence length="288" mass="33925">MTNGIDVATFQKFAELEDPYQLERYSTKRQVVQPLRKKVYVGDFDAFHNPDIPRDVQPSTTHFLQQALTRYELLKLVENVVPIDTVQRTGGYTAETLNNEPEESYGRSLPNVFRNNKTWQIHIQDDMRQKVMRADAGDPDLPVCLAWTKAEVLKWLGDIGMDKYTETFDVNEIDGRRLCCLEVNSLVRMNIGDWNDLRKLREEIVQLSKRPARPWFYARDTRKPPLDPIDLYLDFKNCHGQRSETTDLQNFSGRHWNTLWAYPEKTLRYPGMLYQQNCNKRIDLTNRY</sequence>
<dbReference type="AlphaFoldDB" id="A0A1D1VN32"/>
<feature type="domain" description="SAM" evidence="1">
    <location>
        <begin position="147"/>
        <end position="210"/>
    </location>
</feature>
<dbReference type="InterPro" id="IPR013761">
    <property type="entry name" value="SAM/pointed_sf"/>
</dbReference>
<dbReference type="SUPFAM" id="SSF47769">
    <property type="entry name" value="SAM/Pointed domain"/>
    <property type="match status" value="1"/>
</dbReference>
<protein>
    <recommendedName>
        <fullName evidence="1">SAM domain-containing protein</fullName>
    </recommendedName>
</protein>
<evidence type="ECO:0000313" key="3">
    <source>
        <dbReference type="Proteomes" id="UP000186922"/>
    </source>
</evidence>
<name>A0A1D1VN32_RAMVA</name>
<reference evidence="2 3" key="1">
    <citation type="journal article" date="2016" name="Nat. Commun.">
        <title>Extremotolerant tardigrade genome and improved radiotolerance of human cultured cells by tardigrade-unique protein.</title>
        <authorList>
            <person name="Hashimoto T."/>
            <person name="Horikawa D.D."/>
            <person name="Saito Y."/>
            <person name="Kuwahara H."/>
            <person name="Kozuka-Hata H."/>
            <person name="Shin-I T."/>
            <person name="Minakuchi Y."/>
            <person name="Ohishi K."/>
            <person name="Motoyama A."/>
            <person name="Aizu T."/>
            <person name="Enomoto A."/>
            <person name="Kondo K."/>
            <person name="Tanaka S."/>
            <person name="Hara Y."/>
            <person name="Koshikawa S."/>
            <person name="Sagara H."/>
            <person name="Miura T."/>
            <person name="Yokobori S."/>
            <person name="Miyagawa K."/>
            <person name="Suzuki Y."/>
            <person name="Kubo T."/>
            <person name="Oyama M."/>
            <person name="Kohara Y."/>
            <person name="Fujiyama A."/>
            <person name="Arakawa K."/>
            <person name="Katayama T."/>
            <person name="Toyoda A."/>
            <person name="Kunieda T."/>
        </authorList>
    </citation>
    <scope>NUCLEOTIDE SEQUENCE [LARGE SCALE GENOMIC DNA]</scope>
    <source>
        <strain evidence="2 3">YOKOZUNA-1</strain>
    </source>
</reference>